<evidence type="ECO:0000313" key="1">
    <source>
        <dbReference type="EMBL" id="KAH9311117.1"/>
    </source>
</evidence>
<evidence type="ECO:0000313" key="2">
    <source>
        <dbReference type="Proteomes" id="UP000824469"/>
    </source>
</evidence>
<protein>
    <submittedName>
        <fullName evidence="1">Uncharacterized protein</fullName>
    </submittedName>
</protein>
<reference evidence="1 2" key="1">
    <citation type="journal article" date="2021" name="Nat. Plants">
        <title>The Taxus genome provides insights into paclitaxel biosynthesis.</title>
        <authorList>
            <person name="Xiong X."/>
            <person name="Gou J."/>
            <person name="Liao Q."/>
            <person name="Li Y."/>
            <person name="Zhou Q."/>
            <person name="Bi G."/>
            <person name="Li C."/>
            <person name="Du R."/>
            <person name="Wang X."/>
            <person name="Sun T."/>
            <person name="Guo L."/>
            <person name="Liang H."/>
            <person name="Lu P."/>
            <person name="Wu Y."/>
            <person name="Zhang Z."/>
            <person name="Ro D.K."/>
            <person name="Shang Y."/>
            <person name="Huang S."/>
            <person name="Yan J."/>
        </authorList>
    </citation>
    <scope>NUCLEOTIDE SEQUENCE [LARGE SCALE GENOMIC DNA]</scope>
    <source>
        <strain evidence="1">Ta-2019</strain>
    </source>
</reference>
<keyword evidence="2" id="KW-1185">Reference proteome</keyword>
<comment type="caution">
    <text evidence="1">The sequence shown here is derived from an EMBL/GenBank/DDBJ whole genome shotgun (WGS) entry which is preliminary data.</text>
</comment>
<organism evidence="1 2">
    <name type="scientific">Taxus chinensis</name>
    <name type="common">Chinese yew</name>
    <name type="synonym">Taxus wallichiana var. chinensis</name>
    <dbReference type="NCBI Taxonomy" id="29808"/>
    <lineage>
        <taxon>Eukaryota</taxon>
        <taxon>Viridiplantae</taxon>
        <taxon>Streptophyta</taxon>
        <taxon>Embryophyta</taxon>
        <taxon>Tracheophyta</taxon>
        <taxon>Spermatophyta</taxon>
        <taxon>Pinopsida</taxon>
        <taxon>Pinidae</taxon>
        <taxon>Conifers II</taxon>
        <taxon>Cupressales</taxon>
        <taxon>Taxaceae</taxon>
        <taxon>Taxus</taxon>
    </lineage>
</organism>
<dbReference type="PANTHER" id="PTHR46656">
    <property type="entry name" value="PUTATIVE-RELATED"/>
    <property type="match status" value="1"/>
</dbReference>
<feature type="non-terminal residue" evidence="1">
    <location>
        <position position="1"/>
    </location>
</feature>
<dbReference type="Proteomes" id="UP000824469">
    <property type="component" value="Unassembled WGS sequence"/>
</dbReference>
<accession>A0AA38FUF7</accession>
<dbReference type="AlphaFoldDB" id="A0AA38FUF7"/>
<gene>
    <name evidence="1" type="ORF">KI387_026152</name>
</gene>
<name>A0AA38FUF7_TAXCH</name>
<dbReference type="EMBL" id="JAHRHJ020000006">
    <property type="protein sequence ID" value="KAH9311117.1"/>
    <property type="molecule type" value="Genomic_DNA"/>
</dbReference>
<proteinExistence type="predicted"/>
<sequence>FSKNDEKLSGQVFPHWVLWMTPILSRGGYSSEASSYVAALDASKSISRLRILQHGDLEILPFWNGFPNDMKSLAMKLYGGDVQLNTTVVILHNEPGTRYPPQFEITSYLPNGYD</sequence>
<dbReference type="PANTHER" id="PTHR46656:SF3">
    <property type="entry name" value="PUTATIVE-RELATED"/>
    <property type="match status" value="1"/>
</dbReference>